<dbReference type="KEGG" id="amus:LMH87_009588"/>
<dbReference type="EMBL" id="JAJHUN010000008">
    <property type="protein sequence ID" value="KAJ4153083.1"/>
    <property type="molecule type" value="Genomic_DNA"/>
</dbReference>
<evidence type="ECO:0008006" key="3">
    <source>
        <dbReference type="Google" id="ProtNLM"/>
    </source>
</evidence>
<gene>
    <name evidence="1" type="ORF">LMH87_009588</name>
</gene>
<evidence type="ECO:0000313" key="1">
    <source>
        <dbReference type="EMBL" id="KAJ4153083.1"/>
    </source>
</evidence>
<dbReference type="AlphaFoldDB" id="A0A9W8QDT8"/>
<dbReference type="Proteomes" id="UP001144673">
    <property type="component" value="Chromosome 5"/>
</dbReference>
<organism evidence="1 2">
    <name type="scientific">Akanthomyces muscarius</name>
    <name type="common">Entomopathogenic fungus</name>
    <name type="synonym">Lecanicillium muscarium</name>
    <dbReference type="NCBI Taxonomy" id="2231603"/>
    <lineage>
        <taxon>Eukaryota</taxon>
        <taxon>Fungi</taxon>
        <taxon>Dikarya</taxon>
        <taxon>Ascomycota</taxon>
        <taxon>Pezizomycotina</taxon>
        <taxon>Sordariomycetes</taxon>
        <taxon>Hypocreomycetidae</taxon>
        <taxon>Hypocreales</taxon>
        <taxon>Cordycipitaceae</taxon>
        <taxon>Akanthomyces</taxon>
    </lineage>
</organism>
<name>A0A9W8QDT8_AKAMU</name>
<keyword evidence="2" id="KW-1185">Reference proteome</keyword>
<protein>
    <recommendedName>
        <fullName evidence="3">Glutamine amidotransferase domain-containing protein</fullName>
    </recommendedName>
</protein>
<dbReference type="RefSeq" id="XP_056053741.1">
    <property type="nucleotide sequence ID" value="XM_056196611.1"/>
</dbReference>
<accession>A0A9W8QDT8</accession>
<reference evidence="1" key="1">
    <citation type="journal article" date="2023" name="Access Microbiol">
        <title>De-novo genome assembly for Akanthomyces muscarius, a biocontrol agent of insect agricultural pests.</title>
        <authorList>
            <person name="Erdos Z."/>
            <person name="Studholme D.J."/>
            <person name="Raymond B."/>
            <person name="Sharma M."/>
        </authorList>
    </citation>
    <scope>NUCLEOTIDE SEQUENCE</scope>
    <source>
        <strain evidence="1">Ve6</strain>
    </source>
</reference>
<sequence length="101" mass="11474">MGRVVTGARLMSSFRELSVAQERSTIDVEHLQLNVDGSLFFGKDKLRLHKLHKHKAVSRFDGFIALAPDNEILLSKSHRILSFQSHPEISSELPLRLLERA</sequence>
<evidence type="ECO:0000313" key="2">
    <source>
        <dbReference type="Proteomes" id="UP001144673"/>
    </source>
</evidence>
<comment type="caution">
    <text evidence="1">The sequence shown here is derived from an EMBL/GenBank/DDBJ whole genome shotgun (WGS) entry which is preliminary data.</text>
</comment>
<proteinExistence type="predicted"/>
<dbReference type="GeneID" id="80896747"/>